<reference evidence="2 3" key="1">
    <citation type="submission" date="2017-06" db="EMBL/GenBank/DDBJ databases">
        <authorList>
            <person name="Kim H.J."/>
            <person name="Triplett B.A."/>
        </authorList>
    </citation>
    <scope>NUCLEOTIDE SEQUENCE [LARGE SCALE GENOMIC DNA]</scope>
    <source>
        <strain evidence="2 3">DSM 25597</strain>
    </source>
</reference>
<gene>
    <name evidence="2" type="ORF">SAMN06265376_1011269</name>
</gene>
<evidence type="ECO:0000313" key="3">
    <source>
        <dbReference type="Proteomes" id="UP000198379"/>
    </source>
</evidence>
<protein>
    <submittedName>
        <fullName evidence="2">Uncharacterized protein</fullName>
    </submittedName>
</protein>
<sequence>MKEYMDLTIKEFLRILSYSLIALVSVSLLVFLLFINTMGNHFVEKEFSSSIWKADQESRIEMIDDLVSKKIIDDLPVWQMITLLGMPDEDCYFYQPDHDMIYYLGPERGYFSIDSEFLLIWLNDDNFVEKYEIVLD</sequence>
<keyword evidence="1" id="KW-0472">Membrane</keyword>
<keyword evidence="1" id="KW-1133">Transmembrane helix</keyword>
<keyword evidence="1" id="KW-0812">Transmembrane</keyword>
<organism evidence="2 3">
    <name type="scientific">Dokdonia pacifica</name>
    <dbReference type="NCBI Taxonomy" id="1627892"/>
    <lineage>
        <taxon>Bacteria</taxon>
        <taxon>Pseudomonadati</taxon>
        <taxon>Bacteroidota</taxon>
        <taxon>Flavobacteriia</taxon>
        <taxon>Flavobacteriales</taxon>
        <taxon>Flavobacteriaceae</taxon>
        <taxon>Dokdonia</taxon>
    </lineage>
</organism>
<evidence type="ECO:0000313" key="2">
    <source>
        <dbReference type="EMBL" id="SNR48104.1"/>
    </source>
</evidence>
<dbReference type="RefSeq" id="WP_089370556.1">
    <property type="nucleotide sequence ID" value="NZ_BMEP01000003.1"/>
</dbReference>
<evidence type="ECO:0000256" key="1">
    <source>
        <dbReference type="SAM" id="Phobius"/>
    </source>
</evidence>
<dbReference type="AlphaFoldDB" id="A0A238WPC4"/>
<accession>A0A238WPC4</accession>
<keyword evidence="3" id="KW-1185">Reference proteome</keyword>
<dbReference type="OrthoDB" id="2858410at2"/>
<dbReference type="Proteomes" id="UP000198379">
    <property type="component" value="Unassembled WGS sequence"/>
</dbReference>
<feature type="transmembrane region" description="Helical" evidence="1">
    <location>
        <begin position="12"/>
        <end position="35"/>
    </location>
</feature>
<dbReference type="EMBL" id="FZNY01000001">
    <property type="protein sequence ID" value="SNR48104.1"/>
    <property type="molecule type" value="Genomic_DNA"/>
</dbReference>
<name>A0A238WPC4_9FLAO</name>
<proteinExistence type="predicted"/>